<keyword evidence="7" id="KW-0325">Glycoprotein</keyword>
<dbReference type="AlphaFoldDB" id="A0A4X2KGN8"/>
<evidence type="ECO:0000256" key="9">
    <source>
        <dbReference type="SAM" id="SignalP"/>
    </source>
</evidence>
<dbReference type="PANTHER" id="PTHR32546">
    <property type="entry name" value="G-PROTEIN COUPLED RECEPTOR 158-RELATED"/>
    <property type="match status" value="1"/>
</dbReference>
<keyword evidence="12" id="KW-1185">Reference proteome</keyword>
<evidence type="ECO:0000256" key="4">
    <source>
        <dbReference type="ARBA" id="ARBA00022729"/>
    </source>
</evidence>
<gene>
    <name evidence="11" type="primary">GPR179</name>
</gene>
<feature type="domain" description="GPR158/179 extracellular" evidence="10">
    <location>
        <begin position="228"/>
        <end position="299"/>
    </location>
</feature>
<sequence length="307" mass="32865">PGATQVMAPGIWGLLSWCFFCAWALGGPRDPRSLPLLASQDKLGAVPTWAPPEGAEAALAFLYSGDAQKLAGANCSKRYEAQGAGGSLGLPLILQGAAGTLAQAANFLNMLLQANDIRESSVEEDIEWYQALVRSVAEGDPKAYRASLTFNPAPGATLPQLALRATRTGEETLLQDLSMARVQEARPAGVGVTMGLRKRVLSNDLGSLDSPKWPRGDGYIGDTSHVRLSPPFLECQGGRLRPGWLIELSTTFYGLKPDLNPEVRGLVQMELDLQSVDINQCASGPGWFSNTHQCDLNTAIVSPNYFP</sequence>
<feature type="chain" id="PRO_5021243383" description="GPR158/179 extracellular domain-containing protein" evidence="9">
    <location>
        <begin position="25"/>
        <end position="307"/>
    </location>
</feature>
<evidence type="ECO:0000256" key="1">
    <source>
        <dbReference type="ARBA" id="ARBA00004651"/>
    </source>
</evidence>
<evidence type="ECO:0000256" key="7">
    <source>
        <dbReference type="ARBA" id="ARBA00023180"/>
    </source>
</evidence>
<dbReference type="Proteomes" id="UP000314987">
    <property type="component" value="Unassembled WGS sequence"/>
</dbReference>
<reference evidence="11" key="2">
    <citation type="submission" date="2025-08" db="UniProtKB">
        <authorList>
            <consortium name="Ensembl"/>
        </authorList>
    </citation>
    <scope>IDENTIFICATION</scope>
</reference>
<dbReference type="PANTHER" id="PTHR32546:SF7">
    <property type="entry name" value="G-PROTEIN COUPLED RECEPTOR 179-RELATED"/>
    <property type="match status" value="1"/>
</dbReference>
<comment type="subcellular location">
    <subcellularLocation>
        <location evidence="1">Cell membrane</location>
        <topology evidence="1">Multi-pass membrane protein</topology>
    </subcellularLocation>
</comment>
<reference evidence="12" key="1">
    <citation type="submission" date="2018-12" db="EMBL/GenBank/DDBJ databases">
        <authorList>
            <person name="Yazar S."/>
        </authorList>
    </citation>
    <scope>NUCLEOTIDE SEQUENCE [LARGE SCALE GENOMIC DNA]</scope>
</reference>
<keyword evidence="6" id="KW-0675">Receptor</keyword>
<dbReference type="InterPro" id="IPR043458">
    <property type="entry name" value="GPR158/179"/>
</dbReference>
<evidence type="ECO:0000259" key="10">
    <source>
        <dbReference type="Pfam" id="PF22572"/>
    </source>
</evidence>
<feature type="signal peptide" evidence="9">
    <location>
        <begin position="1"/>
        <end position="24"/>
    </location>
</feature>
<evidence type="ECO:0000256" key="3">
    <source>
        <dbReference type="ARBA" id="ARBA00022475"/>
    </source>
</evidence>
<evidence type="ECO:0000313" key="11">
    <source>
        <dbReference type="Ensembl" id="ENSVURP00010009141.1"/>
    </source>
</evidence>
<accession>A0A4X2KGN8</accession>
<name>A0A4X2KGN8_VOMUR</name>
<evidence type="ECO:0000313" key="12">
    <source>
        <dbReference type="Proteomes" id="UP000314987"/>
    </source>
</evidence>
<keyword evidence="3" id="KW-1003">Cell membrane</keyword>
<evidence type="ECO:0000256" key="6">
    <source>
        <dbReference type="ARBA" id="ARBA00023170"/>
    </source>
</evidence>
<keyword evidence="5" id="KW-0297">G-protein coupled receptor</keyword>
<proteinExistence type="inferred from homology"/>
<dbReference type="GeneTree" id="ENSGT00940000160776"/>
<dbReference type="Ensembl" id="ENSVURT00010010367.1">
    <property type="protein sequence ID" value="ENSVURP00010009141.1"/>
    <property type="gene ID" value="ENSVURG00010007072.1"/>
</dbReference>
<dbReference type="Pfam" id="PF22572">
    <property type="entry name" value="GPR158_179_EC"/>
    <property type="match status" value="1"/>
</dbReference>
<dbReference type="GO" id="GO:0005886">
    <property type="term" value="C:plasma membrane"/>
    <property type="evidence" value="ECO:0007669"/>
    <property type="project" value="UniProtKB-SubCell"/>
</dbReference>
<evidence type="ECO:0000256" key="8">
    <source>
        <dbReference type="ARBA" id="ARBA00023224"/>
    </source>
</evidence>
<dbReference type="GO" id="GO:0004930">
    <property type="term" value="F:G protein-coupled receptor activity"/>
    <property type="evidence" value="ECO:0007669"/>
    <property type="project" value="UniProtKB-KW"/>
</dbReference>
<protein>
    <recommendedName>
        <fullName evidence="10">GPR158/179 extracellular domain-containing protein</fullName>
    </recommendedName>
</protein>
<reference evidence="11" key="3">
    <citation type="submission" date="2025-09" db="UniProtKB">
        <authorList>
            <consortium name="Ensembl"/>
        </authorList>
    </citation>
    <scope>IDENTIFICATION</scope>
</reference>
<evidence type="ECO:0000256" key="2">
    <source>
        <dbReference type="ARBA" id="ARBA00007242"/>
    </source>
</evidence>
<keyword evidence="4 9" id="KW-0732">Signal</keyword>
<comment type="similarity">
    <text evidence="2">Belongs to the G-protein coupled receptor 3 family.</text>
</comment>
<dbReference type="InterPro" id="IPR054714">
    <property type="entry name" value="GPR158_179_extracellular"/>
</dbReference>
<evidence type="ECO:0000256" key="5">
    <source>
        <dbReference type="ARBA" id="ARBA00023040"/>
    </source>
</evidence>
<keyword evidence="3" id="KW-0472">Membrane</keyword>
<organism evidence="11 12">
    <name type="scientific">Vombatus ursinus</name>
    <name type="common">Common wombat</name>
    <dbReference type="NCBI Taxonomy" id="29139"/>
    <lineage>
        <taxon>Eukaryota</taxon>
        <taxon>Metazoa</taxon>
        <taxon>Chordata</taxon>
        <taxon>Craniata</taxon>
        <taxon>Vertebrata</taxon>
        <taxon>Euteleostomi</taxon>
        <taxon>Mammalia</taxon>
        <taxon>Metatheria</taxon>
        <taxon>Diprotodontia</taxon>
        <taxon>Vombatidae</taxon>
        <taxon>Vombatus</taxon>
    </lineage>
</organism>
<keyword evidence="8" id="KW-0807">Transducer</keyword>